<dbReference type="Pfam" id="PF01832">
    <property type="entry name" value="Glucosaminidase"/>
    <property type="match status" value="1"/>
</dbReference>
<dbReference type="Gene3D" id="1.10.530.10">
    <property type="match status" value="1"/>
</dbReference>
<dbReference type="InterPro" id="IPR002901">
    <property type="entry name" value="MGlyc_endo_b_GlcNAc-like_dom"/>
</dbReference>
<dbReference type="AlphaFoldDB" id="A0A512RFX5"/>
<name>A0A512RFX5_9BACT</name>
<dbReference type="Proteomes" id="UP000321436">
    <property type="component" value="Unassembled WGS sequence"/>
</dbReference>
<dbReference type="InterPro" id="IPR051056">
    <property type="entry name" value="Glycosyl_Hydrolase_73"/>
</dbReference>
<evidence type="ECO:0000313" key="4">
    <source>
        <dbReference type="EMBL" id="GEP94602.1"/>
    </source>
</evidence>
<accession>A0A512RFX5</accession>
<dbReference type="GO" id="GO:0004040">
    <property type="term" value="F:amidase activity"/>
    <property type="evidence" value="ECO:0007669"/>
    <property type="project" value="InterPro"/>
</dbReference>
<evidence type="ECO:0000256" key="2">
    <source>
        <dbReference type="SAM" id="SignalP"/>
    </source>
</evidence>
<reference evidence="4 5" key="1">
    <citation type="submission" date="2019-07" db="EMBL/GenBank/DDBJ databases">
        <title>Whole genome shotgun sequence of Chitinophaga cymbidii NBRC 109752.</title>
        <authorList>
            <person name="Hosoyama A."/>
            <person name="Uohara A."/>
            <person name="Ohji S."/>
            <person name="Ichikawa N."/>
        </authorList>
    </citation>
    <scope>NUCLEOTIDE SEQUENCE [LARGE SCALE GENOMIC DNA]</scope>
    <source>
        <strain evidence="4 5">NBRC 109752</strain>
    </source>
</reference>
<protein>
    <submittedName>
        <fullName evidence="4">Muramidase</fullName>
    </submittedName>
</protein>
<dbReference type="PANTHER" id="PTHR33308">
    <property type="entry name" value="PEPTIDOGLYCAN HYDROLASE FLGJ"/>
    <property type="match status" value="1"/>
</dbReference>
<dbReference type="EMBL" id="BKAU01000001">
    <property type="protein sequence ID" value="GEP94602.1"/>
    <property type="molecule type" value="Genomic_DNA"/>
</dbReference>
<organism evidence="4 5">
    <name type="scientific">Chitinophaga cymbidii</name>
    <dbReference type="NCBI Taxonomy" id="1096750"/>
    <lineage>
        <taxon>Bacteria</taxon>
        <taxon>Pseudomonadati</taxon>
        <taxon>Bacteroidota</taxon>
        <taxon>Chitinophagia</taxon>
        <taxon>Chitinophagales</taxon>
        <taxon>Chitinophagaceae</taxon>
        <taxon>Chitinophaga</taxon>
    </lineage>
</organism>
<keyword evidence="1" id="KW-0378">Hydrolase</keyword>
<evidence type="ECO:0000256" key="1">
    <source>
        <dbReference type="ARBA" id="ARBA00022801"/>
    </source>
</evidence>
<feature type="chain" id="PRO_5021717160" evidence="2">
    <location>
        <begin position="23"/>
        <end position="170"/>
    </location>
</feature>
<gene>
    <name evidence="4" type="ORF">CCY01nite_08620</name>
</gene>
<dbReference type="SMART" id="SM00047">
    <property type="entry name" value="LYZ2"/>
    <property type="match status" value="1"/>
</dbReference>
<feature type="signal peptide" evidence="2">
    <location>
        <begin position="1"/>
        <end position="22"/>
    </location>
</feature>
<dbReference type="OrthoDB" id="1371721at2"/>
<proteinExistence type="predicted"/>
<comment type="caution">
    <text evidence="4">The sequence shown here is derived from an EMBL/GenBank/DDBJ whole genome shotgun (WGS) entry which is preliminary data.</text>
</comment>
<keyword evidence="5" id="KW-1185">Reference proteome</keyword>
<feature type="domain" description="Mannosyl-glycoprotein endo-beta-N-acetylglucosamidase-like" evidence="3">
    <location>
        <begin position="20"/>
        <end position="162"/>
    </location>
</feature>
<sequence>MLLRKKRTLLLGGMLATSIAVSAQKIPKKYIQKFEPVAVDLMKETGVPASVILGVAMLESGSGTSRNAKLLNNHFGIVGKNNLAKRGETYRSVYREFASDTASFRYFARLCTRRKWYAGMKGNADYQEWLKKLIQSNYSSAGQVWIDRVTNVIKRYKLYELDGDLKLAKQ</sequence>
<evidence type="ECO:0000259" key="3">
    <source>
        <dbReference type="SMART" id="SM00047"/>
    </source>
</evidence>
<evidence type="ECO:0000313" key="5">
    <source>
        <dbReference type="Proteomes" id="UP000321436"/>
    </source>
</evidence>
<keyword evidence="2" id="KW-0732">Signal</keyword>
<dbReference type="RefSeq" id="WP_146858149.1">
    <property type="nucleotide sequence ID" value="NZ_BKAU01000001.1"/>
</dbReference>
<dbReference type="PANTHER" id="PTHR33308:SF9">
    <property type="entry name" value="PEPTIDOGLYCAN HYDROLASE FLGJ"/>
    <property type="match status" value="1"/>
</dbReference>